<keyword evidence="7" id="KW-1185">Reference proteome</keyword>
<protein>
    <submittedName>
        <fullName evidence="6">Membrane protein required for colicin V production</fullName>
    </submittedName>
</protein>
<feature type="transmembrane region" description="Helical" evidence="5">
    <location>
        <begin position="29"/>
        <end position="53"/>
    </location>
</feature>
<evidence type="ECO:0000256" key="5">
    <source>
        <dbReference type="SAM" id="Phobius"/>
    </source>
</evidence>
<feature type="transmembrane region" description="Helical" evidence="5">
    <location>
        <begin position="92"/>
        <end position="122"/>
    </location>
</feature>
<evidence type="ECO:0000256" key="4">
    <source>
        <dbReference type="ARBA" id="ARBA00023136"/>
    </source>
</evidence>
<comment type="caution">
    <text evidence="6">The sequence shown here is derived from an EMBL/GenBank/DDBJ whole genome shotgun (WGS) entry which is preliminary data.</text>
</comment>
<dbReference type="RefSeq" id="WP_309726525.1">
    <property type="nucleotide sequence ID" value="NZ_JAVDQA010000001.1"/>
</dbReference>
<evidence type="ECO:0000256" key="1">
    <source>
        <dbReference type="ARBA" id="ARBA00004141"/>
    </source>
</evidence>
<dbReference type="PANTHER" id="PTHR37306:SF1">
    <property type="entry name" value="COLICIN V PRODUCTION PROTEIN"/>
    <property type="match status" value="1"/>
</dbReference>
<dbReference type="InterPro" id="IPR003825">
    <property type="entry name" value="Colicin-V_CvpA"/>
</dbReference>
<keyword evidence="2 5" id="KW-0812">Transmembrane</keyword>
<evidence type="ECO:0000313" key="7">
    <source>
        <dbReference type="Proteomes" id="UP001257659"/>
    </source>
</evidence>
<dbReference type="EMBL" id="JAVDQA010000001">
    <property type="protein sequence ID" value="MDR6299651.1"/>
    <property type="molecule type" value="Genomic_DNA"/>
</dbReference>
<reference evidence="6 7" key="1">
    <citation type="submission" date="2023-07" db="EMBL/GenBank/DDBJ databases">
        <title>Genomic Encyclopedia of Type Strains, Phase IV (KMG-IV): sequencing the most valuable type-strain genomes for metagenomic binning, comparative biology and taxonomic classification.</title>
        <authorList>
            <person name="Goeker M."/>
        </authorList>
    </citation>
    <scope>NUCLEOTIDE SEQUENCE [LARGE SCALE GENOMIC DNA]</scope>
    <source>
        <strain evidence="6 7">DSM 102814</strain>
    </source>
</reference>
<sequence length="170" mass="19011">MNVIDIVLGILLLFGLVRGFMKGFIVELASLIALFAGIYGAIHFSYFAINYLAEWVSWEQEYIQLAAFAITFLVIVIIILILGKILTKLAGVIALGIVNRILGGIFGVVKVAFIISVILMFWEGFNKDGKYIAEEKLENSILYNPVKKIAPLVLPTILEELDERDLNFEE</sequence>
<keyword evidence="3 5" id="KW-1133">Transmembrane helix</keyword>
<comment type="subcellular location">
    <subcellularLocation>
        <location evidence="1">Membrane</location>
        <topology evidence="1">Multi-pass membrane protein</topology>
    </subcellularLocation>
</comment>
<keyword evidence="4 5" id="KW-0472">Membrane</keyword>
<name>A0ABU1K204_9FLAO</name>
<dbReference type="PANTHER" id="PTHR37306">
    <property type="entry name" value="COLICIN V PRODUCTION PROTEIN"/>
    <property type="match status" value="1"/>
</dbReference>
<accession>A0ABU1K204</accession>
<evidence type="ECO:0000256" key="2">
    <source>
        <dbReference type="ARBA" id="ARBA00022692"/>
    </source>
</evidence>
<evidence type="ECO:0000256" key="3">
    <source>
        <dbReference type="ARBA" id="ARBA00022989"/>
    </source>
</evidence>
<evidence type="ECO:0000313" key="6">
    <source>
        <dbReference type="EMBL" id="MDR6299651.1"/>
    </source>
</evidence>
<dbReference type="Pfam" id="PF02674">
    <property type="entry name" value="Colicin_V"/>
    <property type="match status" value="1"/>
</dbReference>
<gene>
    <name evidence="6" type="ORF">GGR31_000267</name>
</gene>
<feature type="transmembrane region" description="Helical" evidence="5">
    <location>
        <begin position="65"/>
        <end position="86"/>
    </location>
</feature>
<proteinExistence type="predicted"/>
<dbReference type="Proteomes" id="UP001257659">
    <property type="component" value="Unassembled WGS sequence"/>
</dbReference>
<organism evidence="6 7">
    <name type="scientific">Mesonia maritima</name>
    <dbReference type="NCBI Taxonomy" id="1793873"/>
    <lineage>
        <taxon>Bacteria</taxon>
        <taxon>Pseudomonadati</taxon>
        <taxon>Bacteroidota</taxon>
        <taxon>Flavobacteriia</taxon>
        <taxon>Flavobacteriales</taxon>
        <taxon>Flavobacteriaceae</taxon>
        <taxon>Mesonia</taxon>
    </lineage>
</organism>